<dbReference type="PROSITE" id="PS01169">
    <property type="entry name" value="RIBOSOMAL_L21"/>
    <property type="match status" value="1"/>
</dbReference>
<dbReference type="GO" id="GO:0003735">
    <property type="term" value="F:structural constituent of ribosome"/>
    <property type="evidence" value="ECO:0007669"/>
    <property type="project" value="InterPro"/>
</dbReference>
<dbReference type="InterPro" id="IPR001787">
    <property type="entry name" value="Ribosomal_bL21"/>
</dbReference>
<dbReference type="InterPro" id="IPR018258">
    <property type="entry name" value="Ribosomal_bL21_CS"/>
</dbReference>
<dbReference type="GO" id="GO:0005840">
    <property type="term" value="C:ribosome"/>
    <property type="evidence" value="ECO:0007669"/>
    <property type="project" value="UniProtKB-KW"/>
</dbReference>
<accession>A0A2M7B9R4</accession>
<dbReference type="InterPro" id="IPR028909">
    <property type="entry name" value="bL21-like"/>
</dbReference>
<keyword evidence="4 6" id="KW-0689">Ribosomal protein</keyword>
<proteinExistence type="inferred from homology"/>
<evidence type="ECO:0000256" key="1">
    <source>
        <dbReference type="ARBA" id="ARBA00008563"/>
    </source>
</evidence>
<dbReference type="AlphaFoldDB" id="A0A2M7B9R4"/>
<evidence type="ECO:0000256" key="7">
    <source>
        <dbReference type="RuleBase" id="RU000562"/>
    </source>
</evidence>
<evidence type="ECO:0000313" key="8">
    <source>
        <dbReference type="EMBL" id="PIU99828.1"/>
    </source>
</evidence>
<dbReference type="EMBL" id="PEVG01000002">
    <property type="protein sequence ID" value="PIU99828.1"/>
    <property type="molecule type" value="Genomic_DNA"/>
</dbReference>
<dbReference type="InterPro" id="IPR036164">
    <property type="entry name" value="bL21-like_sf"/>
</dbReference>
<dbReference type="SUPFAM" id="SSF141091">
    <property type="entry name" value="L21p-like"/>
    <property type="match status" value="1"/>
</dbReference>
<comment type="subunit">
    <text evidence="6">Part of the 50S ribosomal subunit. Contacts protein L20.</text>
</comment>
<evidence type="ECO:0000256" key="2">
    <source>
        <dbReference type="ARBA" id="ARBA00022730"/>
    </source>
</evidence>
<keyword evidence="3 6" id="KW-0694">RNA-binding</keyword>
<evidence type="ECO:0000256" key="6">
    <source>
        <dbReference type="HAMAP-Rule" id="MF_01363"/>
    </source>
</evidence>
<dbReference type="GO" id="GO:0006412">
    <property type="term" value="P:translation"/>
    <property type="evidence" value="ECO:0007669"/>
    <property type="project" value="UniProtKB-UniRule"/>
</dbReference>
<dbReference type="Proteomes" id="UP000228561">
    <property type="component" value="Unassembled WGS sequence"/>
</dbReference>
<keyword evidence="2 6" id="KW-0699">rRNA-binding</keyword>
<dbReference type="GO" id="GO:0005737">
    <property type="term" value="C:cytoplasm"/>
    <property type="evidence" value="ECO:0007669"/>
    <property type="project" value="UniProtKB-ARBA"/>
</dbReference>
<dbReference type="PANTHER" id="PTHR21349:SF0">
    <property type="entry name" value="LARGE RIBOSOMAL SUBUNIT PROTEIN BL21M"/>
    <property type="match status" value="1"/>
</dbReference>
<dbReference type="HAMAP" id="MF_01363">
    <property type="entry name" value="Ribosomal_bL21"/>
    <property type="match status" value="1"/>
</dbReference>
<dbReference type="Pfam" id="PF00829">
    <property type="entry name" value="Ribosomal_L21p"/>
    <property type="match status" value="1"/>
</dbReference>
<evidence type="ECO:0000256" key="5">
    <source>
        <dbReference type="ARBA" id="ARBA00023274"/>
    </source>
</evidence>
<dbReference type="NCBIfam" id="TIGR00061">
    <property type="entry name" value="L21"/>
    <property type="match status" value="1"/>
</dbReference>
<comment type="caution">
    <text evidence="8">The sequence shown here is derived from an EMBL/GenBank/DDBJ whole genome shotgun (WGS) entry which is preliminary data.</text>
</comment>
<dbReference type="GO" id="GO:0019843">
    <property type="term" value="F:rRNA binding"/>
    <property type="evidence" value="ECO:0007669"/>
    <property type="project" value="UniProtKB-UniRule"/>
</dbReference>
<name>A0A2M7B9R4_9BACT</name>
<reference evidence="9" key="1">
    <citation type="submission" date="2017-09" db="EMBL/GenBank/DDBJ databases">
        <title>Depth-based differentiation of microbial function through sediment-hosted aquifers and enrichment of novel symbionts in the deep terrestrial subsurface.</title>
        <authorList>
            <person name="Probst A.J."/>
            <person name="Ladd B."/>
            <person name="Jarett J.K."/>
            <person name="Geller-Mcgrath D.E."/>
            <person name="Sieber C.M.K."/>
            <person name="Emerson J.B."/>
            <person name="Anantharaman K."/>
            <person name="Thomas B.C."/>
            <person name="Malmstrom R."/>
            <person name="Stieglmeier M."/>
            <person name="Klingl A."/>
            <person name="Woyke T."/>
            <person name="Ryan C.M."/>
            <person name="Banfield J.F."/>
        </authorList>
    </citation>
    <scope>NUCLEOTIDE SEQUENCE [LARGE SCALE GENOMIC DNA]</scope>
</reference>
<gene>
    <name evidence="6 8" type="primary">rplU</name>
    <name evidence="8" type="ORF">COS58_00225</name>
</gene>
<keyword evidence="5 6" id="KW-0687">Ribonucleoprotein</keyword>
<protein>
    <recommendedName>
        <fullName evidence="6">Large ribosomal subunit protein bL21</fullName>
    </recommendedName>
</protein>
<evidence type="ECO:0000256" key="4">
    <source>
        <dbReference type="ARBA" id="ARBA00022980"/>
    </source>
</evidence>
<dbReference type="GO" id="GO:1990904">
    <property type="term" value="C:ribonucleoprotein complex"/>
    <property type="evidence" value="ECO:0007669"/>
    <property type="project" value="UniProtKB-KW"/>
</dbReference>
<organism evidence="8 9">
    <name type="scientific">Candidatus Tagabacteria bacterium CG03_land_8_20_14_0_80_41_22</name>
    <dbReference type="NCBI Taxonomy" id="1975020"/>
    <lineage>
        <taxon>Bacteria</taxon>
        <taxon>Candidatus Tagaibacteriota</taxon>
    </lineage>
</organism>
<dbReference type="PANTHER" id="PTHR21349">
    <property type="entry name" value="50S RIBOSOMAL PROTEIN L21"/>
    <property type="match status" value="1"/>
</dbReference>
<comment type="similarity">
    <text evidence="1 6 7">Belongs to the bacterial ribosomal protein bL21 family.</text>
</comment>
<evidence type="ECO:0000256" key="3">
    <source>
        <dbReference type="ARBA" id="ARBA00022884"/>
    </source>
</evidence>
<sequence>MALKTKKEKSTIAKPIHQSKSFAVIETGGKQYLIKPGDVVRIERIEKPKKGDTVYFEKVLLLVKEGEIKLGNPYLKTVKIGGKLLKEGRFKKITHLRYHSKTRQQRRKGHRQIYSEVKIGEF</sequence>
<evidence type="ECO:0000313" key="9">
    <source>
        <dbReference type="Proteomes" id="UP000228561"/>
    </source>
</evidence>
<comment type="function">
    <text evidence="6 7">This protein binds to 23S rRNA in the presence of protein L20.</text>
</comment>